<evidence type="ECO:0000313" key="2">
    <source>
        <dbReference type="Proteomes" id="UP000805193"/>
    </source>
</evidence>
<protein>
    <submittedName>
        <fullName evidence="1">Uncharacterized protein</fullName>
    </submittedName>
</protein>
<organism evidence="1 2">
    <name type="scientific">Ixodes persulcatus</name>
    <name type="common">Taiga tick</name>
    <dbReference type="NCBI Taxonomy" id="34615"/>
    <lineage>
        <taxon>Eukaryota</taxon>
        <taxon>Metazoa</taxon>
        <taxon>Ecdysozoa</taxon>
        <taxon>Arthropoda</taxon>
        <taxon>Chelicerata</taxon>
        <taxon>Arachnida</taxon>
        <taxon>Acari</taxon>
        <taxon>Parasitiformes</taxon>
        <taxon>Ixodida</taxon>
        <taxon>Ixodoidea</taxon>
        <taxon>Ixodidae</taxon>
        <taxon>Ixodinae</taxon>
        <taxon>Ixodes</taxon>
    </lineage>
</organism>
<reference evidence="1 2" key="1">
    <citation type="journal article" date="2020" name="Cell">
        <title>Large-Scale Comparative Analyses of Tick Genomes Elucidate Their Genetic Diversity and Vector Capacities.</title>
        <authorList>
            <consortium name="Tick Genome and Microbiome Consortium (TIGMIC)"/>
            <person name="Jia N."/>
            <person name="Wang J."/>
            <person name="Shi W."/>
            <person name="Du L."/>
            <person name="Sun Y."/>
            <person name="Zhan W."/>
            <person name="Jiang J.F."/>
            <person name="Wang Q."/>
            <person name="Zhang B."/>
            <person name="Ji P."/>
            <person name="Bell-Sakyi L."/>
            <person name="Cui X.M."/>
            <person name="Yuan T.T."/>
            <person name="Jiang B.G."/>
            <person name="Yang W.F."/>
            <person name="Lam T.T."/>
            <person name="Chang Q.C."/>
            <person name="Ding S.J."/>
            <person name="Wang X.J."/>
            <person name="Zhu J.G."/>
            <person name="Ruan X.D."/>
            <person name="Zhao L."/>
            <person name="Wei J.T."/>
            <person name="Ye R.Z."/>
            <person name="Que T.C."/>
            <person name="Du C.H."/>
            <person name="Zhou Y.H."/>
            <person name="Cheng J.X."/>
            <person name="Dai P.F."/>
            <person name="Guo W.B."/>
            <person name="Han X.H."/>
            <person name="Huang E.J."/>
            <person name="Li L.F."/>
            <person name="Wei W."/>
            <person name="Gao Y.C."/>
            <person name="Liu J.Z."/>
            <person name="Shao H.Z."/>
            <person name="Wang X."/>
            <person name="Wang C.C."/>
            <person name="Yang T.C."/>
            <person name="Huo Q.B."/>
            <person name="Li W."/>
            <person name="Chen H.Y."/>
            <person name="Chen S.E."/>
            <person name="Zhou L.G."/>
            <person name="Ni X.B."/>
            <person name="Tian J.H."/>
            <person name="Sheng Y."/>
            <person name="Liu T."/>
            <person name="Pan Y.S."/>
            <person name="Xia L.Y."/>
            <person name="Li J."/>
            <person name="Zhao F."/>
            <person name="Cao W.C."/>
        </authorList>
    </citation>
    <scope>NUCLEOTIDE SEQUENCE [LARGE SCALE GENOMIC DNA]</scope>
    <source>
        <strain evidence="1">Iper-2018</strain>
    </source>
</reference>
<gene>
    <name evidence="1" type="ORF">HPB47_027432</name>
</gene>
<proteinExistence type="predicted"/>
<sequence length="403" mass="43474">MTLNDLTPLEVGDTITGLHLKLTTPEVETEFSPESEEQAANKSSHPFGLAQGPVGSLGTAMEFNSHRSNRAATHTGLAQEVSLSDGSLRAHKREDIFPSASSTGLNSEDCQLSNPCLAPFEGSAEFASQGAHFQQPRRAPSTLPVTMSGAIAPLLSRSKTSELSDSSFQRRKSFPGSVPEWLHYKPDEDVPLVKPPSSPSASPEDSAKPTEEEGNHRTTFKVGSPRSIIKKARSQSNPLIFNVDPETAPPPARKMVRIGSQEVSSTVTYVPYDLEYASADASAPMVWPTLKEDELQERFPNLAALSKASISDAIRDQRQCMGVGQGPIGARPGPWPGRVRGVAPPSNQRAPAGTPSKRKRETALGSLLKVFANMKESRKQRHKDRMALLEPLVTAIEKSAPAE</sequence>
<evidence type="ECO:0000313" key="1">
    <source>
        <dbReference type="EMBL" id="KAG0425398.1"/>
    </source>
</evidence>
<dbReference type="Proteomes" id="UP000805193">
    <property type="component" value="Unassembled WGS sequence"/>
</dbReference>
<comment type="caution">
    <text evidence="1">The sequence shown here is derived from an EMBL/GenBank/DDBJ whole genome shotgun (WGS) entry which is preliminary data.</text>
</comment>
<accession>A0AC60PVV4</accession>
<name>A0AC60PVV4_IXOPE</name>
<dbReference type="EMBL" id="JABSTQ010009850">
    <property type="protein sequence ID" value="KAG0425398.1"/>
    <property type="molecule type" value="Genomic_DNA"/>
</dbReference>
<keyword evidence="2" id="KW-1185">Reference proteome</keyword>